<dbReference type="EMBL" id="JBJJXE010000008">
    <property type="protein sequence ID" value="MFL1732535.1"/>
    <property type="molecule type" value="Genomic_DNA"/>
</dbReference>
<dbReference type="PANTHER" id="PTHR42743:SF11">
    <property type="entry name" value="AMINODEOXYCHORISMATE LYASE"/>
    <property type="match status" value="1"/>
</dbReference>
<accession>A0ABW8U6P8</accession>
<name>A0ABW8U6P8_9GAMM</name>
<dbReference type="Pfam" id="PF01063">
    <property type="entry name" value="Aminotran_4"/>
    <property type="match status" value="1"/>
</dbReference>
<dbReference type="SUPFAM" id="SSF56752">
    <property type="entry name" value="D-aminoacid aminotransferase-like PLP-dependent enzymes"/>
    <property type="match status" value="1"/>
</dbReference>
<comment type="caution">
    <text evidence="10">The sequence shown here is derived from an EMBL/GenBank/DDBJ whole genome shotgun (WGS) entry which is preliminary data.</text>
</comment>
<dbReference type="Proteomes" id="UP001624684">
    <property type="component" value="Unassembled WGS sequence"/>
</dbReference>
<evidence type="ECO:0000313" key="10">
    <source>
        <dbReference type="EMBL" id="MFL1732535.1"/>
    </source>
</evidence>
<dbReference type="Gene3D" id="3.20.10.10">
    <property type="entry name" value="D-amino Acid Aminotransferase, subunit A, domain 2"/>
    <property type="match status" value="1"/>
</dbReference>
<keyword evidence="11" id="KW-1185">Reference proteome</keyword>
<reference evidence="10 11" key="1">
    <citation type="submission" date="2024-11" db="EMBL/GenBank/DDBJ databases">
        <title>First Report of Moraxella oculi in Brazil in an Infectious Bovine Keratoconjunctivitis Outbreak.</title>
        <authorList>
            <person name="Carvalho C.V."/>
            <person name="Domingues R."/>
            <person name="Coutinho C."/>
            <person name="Honorio N.T.B.S."/>
            <person name="Faza D.R.L.R."/>
            <person name="Carvalho W.A."/>
            <person name="Machado A.B.F."/>
            <person name="Martins M.F."/>
            <person name="Gaspar E.B."/>
        </authorList>
    </citation>
    <scope>NUCLEOTIDE SEQUENCE [LARGE SCALE GENOMIC DNA]</scope>
    <source>
        <strain evidence="10 11">2117LE</strain>
    </source>
</reference>
<keyword evidence="10" id="KW-0808">Transferase</keyword>
<dbReference type="InterPro" id="IPR036038">
    <property type="entry name" value="Aminotransferase-like"/>
</dbReference>
<evidence type="ECO:0000256" key="6">
    <source>
        <dbReference type="ARBA" id="ARBA00013053"/>
    </source>
</evidence>
<dbReference type="EC" id="2.6.1.42" evidence="6"/>
<comment type="catalytic activity">
    <reaction evidence="9">
        <text>L-leucine + 2-oxoglutarate = 4-methyl-2-oxopentanoate + L-glutamate</text>
        <dbReference type="Rhea" id="RHEA:18321"/>
        <dbReference type="ChEBI" id="CHEBI:16810"/>
        <dbReference type="ChEBI" id="CHEBI:17865"/>
        <dbReference type="ChEBI" id="CHEBI:29985"/>
        <dbReference type="ChEBI" id="CHEBI:57427"/>
        <dbReference type="EC" id="2.6.1.42"/>
    </reaction>
</comment>
<sequence length="283" mass="31475">MAHFIFESGALFDYHDAMDERAFAYGDGFFSTIGVHQGRMLFADGHRMRIVRSAKQFDLAVDVDGVMLTLVDLAGRMQEGVIKIIISRQNQGVRGYGYENEKACVFIKTMLSNIYQGVRFHAGIPCQSSAKAVCLSESLSLRTPRFQGVKLISSHEQVFIHRQLLQYQQKNKSVAEGLVANLLGDWVGGAMSNVFYHLDGAWHTPPVHECGVAGVMRQELMTRFDIKERRLVTDELVCLDGLAFTNAVRGIMPISVFALNGTIRALTQDFCALPKHADGENLS</sequence>
<comment type="catalytic activity">
    <reaction evidence="8">
        <text>L-isoleucine + 2-oxoglutarate = (S)-3-methyl-2-oxopentanoate + L-glutamate</text>
        <dbReference type="Rhea" id="RHEA:24801"/>
        <dbReference type="ChEBI" id="CHEBI:16810"/>
        <dbReference type="ChEBI" id="CHEBI:29985"/>
        <dbReference type="ChEBI" id="CHEBI:35146"/>
        <dbReference type="ChEBI" id="CHEBI:58045"/>
        <dbReference type="EC" id="2.6.1.42"/>
    </reaction>
</comment>
<comment type="function">
    <text evidence="1">Acts on leucine, isoleucine and valine.</text>
</comment>
<comment type="pathway">
    <text evidence="2">Amino-acid biosynthesis; L-isoleucine biosynthesis; L-isoleucine from 2-oxobutanoate: step 4/4.</text>
</comment>
<dbReference type="InterPro" id="IPR001544">
    <property type="entry name" value="Aminotrans_IV"/>
</dbReference>
<evidence type="ECO:0000256" key="3">
    <source>
        <dbReference type="ARBA" id="ARBA00004931"/>
    </source>
</evidence>
<dbReference type="InterPro" id="IPR043132">
    <property type="entry name" value="BCAT-like_C"/>
</dbReference>
<comment type="pathway">
    <text evidence="4">Amino-acid biosynthesis; L-leucine biosynthesis; L-leucine from 3-methyl-2-oxobutanoate: step 4/4.</text>
</comment>
<dbReference type="RefSeq" id="WP_407069127.1">
    <property type="nucleotide sequence ID" value="NZ_JBJJXE010000008.1"/>
</dbReference>
<dbReference type="InterPro" id="IPR050571">
    <property type="entry name" value="Class-IV_PLP-Dep_Aminotrnsfr"/>
</dbReference>
<comment type="pathway">
    <text evidence="3">Amino-acid biosynthesis; L-valine biosynthesis; L-valine from pyruvate: step 4/4.</text>
</comment>
<dbReference type="PANTHER" id="PTHR42743">
    <property type="entry name" value="AMINO-ACID AMINOTRANSFERASE"/>
    <property type="match status" value="1"/>
</dbReference>
<evidence type="ECO:0000313" key="11">
    <source>
        <dbReference type="Proteomes" id="UP001624684"/>
    </source>
</evidence>
<comment type="catalytic activity">
    <reaction evidence="7">
        <text>L-valine + 2-oxoglutarate = 3-methyl-2-oxobutanoate + L-glutamate</text>
        <dbReference type="Rhea" id="RHEA:24813"/>
        <dbReference type="ChEBI" id="CHEBI:11851"/>
        <dbReference type="ChEBI" id="CHEBI:16810"/>
        <dbReference type="ChEBI" id="CHEBI:29985"/>
        <dbReference type="ChEBI" id="CHEBI:57762"/>
        <dbReference type="EC" id="2.6.1.42"/>
    </reaction>
</comment>
<evidence type="ECO:0000256" key="8">
    <source>
        <dbReference type="ARBA" id="ARBA00048798"/>
    </source>
</evidence>
<dbReference type="Gene3D" id="3.30.470.10">
    <property type="match status" value="1"/>
</dbReference>
<evidence type="ECO:0000256" key="9">
    <source>
        <dbReference type="ARBA" id="ARBA00049229"/>
    </source>
</evidence>
<proteinExistence type="inferred from homology"/>
<evidence type="ECO:0000256" key="2">
    <source>
        <dbReference type="ARBA" id="ARBA00004824"/>
    </source>
</evidence>
<comment type="similarity">
    <text evidence="5">Belongs to the class-IV pyridoxal-phosphate-dependent aminotransferase family.</text>
</comment>
<gene>
    <name evidence="10" type="ORF">ACJHVH_05945</name>
</gene>
<dbReference type="GO" id="GO:0008483">
    <property type="term" value="F:transaminase activity"/>
    <property type="evidence" value="ECO:0007669"/>
    <property type="project" value="UniProtKB-KW"/>
</dbReference>
<keyword evidence="10" id="KW-0032">Aminotransferase</keyword>
<evidence type="ECO:0000256" key="1">
    <source>
        <dbReference type="ARBA" id="ARBA00003109"/>
    </source>
</evidence>
<dbReference type="InterPro" id="IPR043131">
    <property type="entry name" value="BCAT-like_N"/>
</dbReference>
<protein>
    <recommendedName>
        <fullName evidence="6">branched-chain-amino-acid transaminase</fullName>
        <ecNumber evidence="6">2.6.1.42</ecNumber>
    </recommendedName>
</protein>
<evidence type="ECO:0000256" key="7">
    <source>
        <dbReference type="ARBA" id="ARBA00048212"/>
    </source>
</evidence>
<organism evidence="10 11">
    <name type="scientific">Moraxella oculi</name>
    <dbReference type="NCBI Taxonomy" id="2940516"/>
    <lineage>
        <taxon>Bacteria</taxon>
        <taxon>Pseudomonadati</taxon>
        <taxon>Pseudomonadota</taxon>
        <taxon>Gammaproteobacteria</taxon>
        <taxon>Moraxellales</taxon>
        <taxon>Moraxellaceae</taxon>
        <taxon>Moraxella</taxon>
    </lineage>
</organism>
<evidence type="ECO:0000256" key="4">
    <source>
        <dbReference type="ARBA" id="ARBA00005072"/>
    </source>
</evidence>
<evidence type="ECO:0000256" key="5">
    <source>
        <dbReference type="ARBA" id="ARBA00009320"/>
    </source>
</evidence>